<sequence length="129" mass="14695">MNNLFILLQASSHKDAAEFARLDPYGVGMTMVAMSVVFISLLFLYLMFKNIAKLFAYDFRKKSSSNTNQSVTTKDNAATLELGAAVAMAIYLYQQELHDHETALLTIKKINRNYSPWNSKIYGMRKELK</sequence>
<dbReference type="InterPro" id="IPR005899">
    <property type="entry name" value="Na_pump_deCOase"/>
</dbReference>
<name>A0ABY4KDJ2_9FLAO</name>
<proteinExistence type="predicted"/>
<evidence type="ECO:0000256" key="4">
    <source>
        <dbReference type="ARBA" id="ARBA00022989"/>
    </source>
</evidence>
<evidence type="ECO:0000256" key="6">
    <source>
        <dbReference type="SAM" id="Phobius"/>
    </source>
</evidence>
<evidence type="ECO:0000313" key="8">
    <source>
        <dbReference type="Proteomes" id="UP000830583"/>
    </source>
</evidence>
<protein>
    <submittedName>
        <fullName evidence="7">OadG family protein</fullName>
    </submittedName>
</protein>
<evidence type="ECO:0000256" key="3">
    <source>
        <dbReference type="ARBA" id="ARBA00022692"/>
    </source>
</evidence>
<keyword evidence="4 6" id="KW-1133">Transmembrane helix</keyword>
<keyword evidence="2" id="KW-1003">Cell membrane</keyword>
<gene>
    <name evidence="7" type="ORF">M0M57_13410</name>
</gene>
<evidence type="ECO:0000256" key="2">
    <source>
        <dbReference type="ARBA" id="ARBA00022475"/>
    </source>
</evidence>
<dbReference type="RefSeq" id="WP_248433542.1">
    <property type="nucleotide sequence ID" value="NZ_CP096205.1"/>
</dbReference>
<evidence type="ECO:0000256" key="5">
    <source>
        <dbReference type="ARBA" id="ARBA00023136"/>
    </source>
</evidence>
<reference evidence="7" key="1">
    <citation type="submission" date="2022-04" db="EMBL/GenBank/DDBJ databases">
        <title>Consumption of N2O by Flavobacterium azooxidireducens sp. nov. isolated from Decomposing Leaf Litter of Phragmites australis (Cav.).</title>
        <authorList>
            <person name="Behrendt U."/>
            <person name="Spanner T."/>
            <person name="Augustin J."/>
            <person name="Horn M.A."/>
            <person name="Kolb S."/>
            <person name="Ulrich A."/>
        </authorList>
    </citation>
    <scope>NUCLEOTIDE SEQUENCE</scope>
    <source>
        <strain evidence="7">IGB 4-14</strain>
    </source>
</reference>
<keyword evidence="8" id="KW-1185">Reference proteome</keyword>
<keyword evidence="3 6" id="KW-0812">Transmembrane</keyword>
<evidence type="ECO:0000313" key="7">
    <source>
        <dbReference type="EMBL" id="UPQ78614.1"/>
    </source>
</evidence>
<accession>A0ABY4KDJ2</accession>
<evidence type="ECO:0000256" key="1">
    <source>
        <dbReference type="ARBA" id="ARBA00004236"/>
    </source>
</evidence>
<dbReference type="Pfam" id="PF04277">
    <property type="entry name" value="OAD_gamma"/>
    <property type="match status" value="1"/>
</dbReference>
<dbReference type="EMBL" id="CP096205">
    <property type="protein sequence ID" value="UPQ78614.1"/>
    <property type="molecule type" value="Genomic_DNA"/>
</dbReference>
<organism evidence="7 8">
    <name type="scientific">Flavobacterium azooxidireducens</name>
    <dbReference type="NCBI Taxonomy" id="1871076"/>
    <lineage>
        <taxon>Bacteria</taxon>
        <taxon>Pseudomonadati</taxon>
        <taxon>Bacteroidota</taxon>
        <taxon>Flavobacteriia</taxon>
        <taxon>Flavobacteriales</taxon>
        <taxon>Flavobacteriaceae</taxon>
        <taxon>Flavobacterium</taxon>
    </lineage>
</organism>
<feature type="transmembrane region" description="Helical" evidence="6">
    <location>
        <begin position="26"/>
        <end position="48"/>
    </location>
</feature>
<dbReference type="Proteomes" id="UP000830583">
    <property type="component" value="Chromosome"/>
</dbReference>
<keyword evidence="5 6" id="KW-0472">Membrane</keyword>
<comment type="subcellular location">
    <subcellularLocation>
        <location evidence="1">Cell membrane</location>
    </subcellularLocation>
</comment>